<dbReference type="Pfam" id="PF00089">
    <property type="entry name" value="Trypsin"/>
    <property type="match status" value="1"/>
</dbReference>
<dbReference type="InterPro" id="IPR043504">
    <property type="entry name" value="Peptidase_S1_PA_chymotrypsin"/>
</dbReference>
<feature type="region of interest" description="Disordered" evidence="1">
    <location>
        <begin position="17"/>
        <end position="44"/>
    </location>
</feature>
<reference evidence="3" key="2">
    <citation type="submission" date="2025-09" db="UniProtKB">
        <authorList>
            <consortium name="Ensembl"/>
        </authorList>
    </citation>
    <scope>IDENTIFICATION</scope>
</reference>
<dbReference type="AlphaFoldDB" id="A0A669QX82"/>
<protein>
    <recommendedName>
        <fullName evidence="2">Peptidase S1 domain-containing protein</fullName>
    </recommendedName>
</protein>
<organism evidence="3 4">
    <name type="scientific">Phasianus colchicus</name>
    <name type="common">Common pheasant</name>
    <dbReference type="NCBI Taxonomy" id="9054"/>
    <lineage>
        <taxon>Eukaryota</taxon>
        <taxon>Metazoa</taxon>
        <taxon>Chordata</taxon>
        <taxon>Craniata</taxon>
        <taxon>Vertebrata</taxon>
        <taxon>Euteleostomi</taxon>
        <taxon>Archelosauria</taxon>
        <taxon>Archosauria</taxon>
        <taxon>Dinosauria</taxon>
        <taxon>Saurischia</taxon>
        <taxon>Theropoda</taxon>
        <taxon>Coelurosauria</taxon>
        <taxon>Aves</taxon>
        <taxon>Neognathae</taxon>
        <taxon>Galloanserae</taxon>
        <taxon>Galliformes</taxon>
        <taxon>Phasianidae</taxon>
        <taxon>Phasianinae</taxon>
        <taxon>Phasianus</taxon>
    </lineage>
</organism>
<keyword evidence="4" id="KW-1185">Reference proteome</keyword>
<name>A0A669QX82_PHACC</name>
<evidence type="ECO:0000259" key="2">
    <source>
        <dbReference type="Pfam" id="PF00089"/>
    </source>
</evidence>
<evidence type="ECO:0000313" key="4">
    <source>
        <dbReference type="Proteomes" id="UP000472261"/>
    </source>
</evidence>
<dbReference type="GO" id="GO:0004252">
    <property type="term" value="F:serine-type endopeptidase activity"/>
    <property type="evidence" value="ECO:0007669"/>
    <property type="project" value="InterPro"/>
</dbReference>
<dbReference type="SUPFAM" id="SSF50494">
    <property type="entry name" value="Trypsin-like serine proteases"/>
    <property type="match status" value="1"/>
</dbReference>
<evidence type="ECO:0000313" key="3">
    <source>
        <dbReference type="Ensembl" id="ENSPCLP00000022958.1"/>
    </source>
</evidence>
<sequence>MLLKLLRPARLGAAVRPVPIAPCPPEPGTPCVTSGWGATTSPEG</sequence>
<proteinExistence type="predicted"/>
<evidence type="ECO:0000256" key="1">
    <source>
        <dbReference type="SAM" id="MobiDB-lite"/>
    </source>
</evidence>
<dbReference type="Proteomes" id="UP000472261">
    <property type="component" value="Unplaced"/>
</dbReference>
<dbReference type="Gene3D" id="2.40.10.10">
    <property type="entry name" value="Trypsin-like serine proteases"/>
    <property type="match status" value="1"/>
</dbReference>
<dbReference type="InterPro" id="IPR009003">
    <property type="entry name" value="Peptidase_S1_PA"/>
</dbReference>
<reference evidence="3" key="1">
    <citation type="submission" date="2025-08" db="UniProtKB">
        <authorList>
            <consortium name="Ensembl"/>
        </authorList>
    </citation>
    <scope>IDENTIFICATION</scope>
</reference>
<feature type="domain" description="Peptidase S1" evidence="2">
    <location>
        <begin position="1"/>
        <end position="41"/>
    </location>
</feature>
<dbReference type="GO" id="GO:0006508">
    <property type="term" value="P:proteolysis"/>
    <property type="evidence" value="ECO:0007669"/>
    <property type="project" value="InterPro"/>
</dbReference>
<feature type="compositionally biased region" description="Pro residues" evidence="1">
    <location>
        <begin position="19"/>
        <end position="28"/>
    </location>
</feature>
<accession>A0A669QX82</accession>
<dbReference type="InterPro" id="IPR001254">
    <property type="entry name" value="Trypsin_dom"/>
</dbReference>
<dbReference type="Ensembl" id="ENSPCLT00000031907.1">
    <property type="protein sequence ID" value="ENSPCLP00000022958.1"/>
    <property type="gene ID" value="ENSPCLG00000020277.1"/>
</dbReference>